<protein>
    <recommendedName>
        <fullName evidence="2">FRAS1-related extracellular matrix protein N-terminal domain-containing protein</fullName>
    </recommendedName>
</protein>
<dbReference type="InterPro" id="IPR045658">
    <property type="entry name" value="FRAS1-rel_N"/>
</dbReference>
<evidence type="ECO:0000259" key="2">
    <source>
        <dbReference type="Pfam" id="PF19309"/>
    </source>
</evidence>
<proteinExistence type="predicted"/>
<dbReference type="InterPro" id="IPR051561">
    <property type="entry name" value="FRAS1_ECM"/>
</dbReference>
<dbReference type="AlphaFoldDB" id="A0A2G9RM54"/>
<name>A0A2G9RM54_AQUCT</name>
<organism evidence="3 4">
    <name type="scientific">Aquarana catesbeiana</name>
    <name type="common">American bullfrog</name>
    <name type="synonym">Rana catesbeiana</name>
    <dbReference type="NCBI Taxonomy" id="8400"/>
    <lineage>
        <taxon>Eukaryota</taxon>
        <taxon>Metazoa</taxon>
        <taxon>Chordata</taxon>
        <taxon>Craniata</taxon>
        <taxon>Vertebrata</taxon>
        <taxon>Euteleostomi</taxon>
        <taxon>Amphibia</taxon>
        <taxon>Batrachia</taxon>
        <taxon>Anura</taxon>
        <taxon>Neobatrachia</taxon>
        <taxon>Ranoidea</taxon>
        <taxon>Ranidae</taxon>
        <taxon>Aquarana</taxon>
    </lineage>
</organism>
<evidence type="ECO:0000313" key="4">
    <source>
        <dbReference type="Proteomes" id="UP000228934"/>
    </source>
</evidence>
<dbReference type="PANTHER" id="PTHR45739">
    <property type="entry name" value="MATRIX PROTEIN, PUTATIVE-RELATED"/>
    <property type="match status" value="1"/>
</dbReference>
<reference evidence="4" key="1">
    <citation type="journal article" date="2017" name="Nat. Commun.">
        <title>The North American bullfrog draft genome provides insight into hormonal regulation of long noncoding RNA.</title>
        <authorList>
            <person name="Hammond S.A."/>
            <person name="Warren R.L."/>
            <person name="Vandervalk B.P."/>
            <person name="Kucuk E."/>
            <person name="Khan H."/>
            <person name="Gibb E.A."/>
            <person name="Pandoh P."/>
            <person name="Kirk H."/>
            <person name="Zhao Y."/>
            <person name="Jones M."/>
            <person name="Mungall A.J."/>
            <person name="Coope R."/>
            <person name="Pleasance S."/>
            <person name="Moore R.A."/>
            <person name="Holt R.A."/>
            <person name="Round J.M."/>
            <person name="Ohora S."/>
            <person name="Walle B.V."/>
            <person name="Veldhoen N."/>
            <person name="Helbing C.C."/>
            <person name="Birol I."/>
        </authorList>
    </citation>
    <scope>NUCLEOTIDE SEQUENCE [LARGE SCALE GENOMIC DNA]</scope>
</reference>
<keyword evidence="4" id="KW-1185">Reference proteome</keyword>
<sequence length="179" mass="20537">MLRLYRFTENETITENFILRVKLVEPDCNIINLGPKKLEVTEFYGLSNVIDKNILTLDYEKRMNLECTIRVATIESHLPAHGQLVTGDPVKEQPRGDHPPSYFSSSNQKMGPLCKRGDCIPGLNKLTKTIKTSCEDFLLMGIRYQHLDPPSPNIDYITIRLDLTDTRSRSVYKVLCYTK</sequence>
<evidence type="ECO:0000256" key="1">
    <source>
        <dbReference type="SAM" id="MobiDB-lite"/>
    </source>
</evidence>
<dbReference type="Pfam" id="PF19309">
    <property type="entry name" value="Frem_N"/>
    <property type="match status" value="1"/>
</dbReference>
<dbReference type="OrthoDB" id="430044at2759"/>
<dbReference type="PANTHER" id="PTHR45739:SF7">
    <property type="entry name" value="FRAS1-RELATED EXTRACELLULAR MATRIX PROTEIN 1"/>
    <property type="match status" value="1"/>
</dbReference>
<feature type="compositionally biased region" description="Basic and acidic residues" evidence="1">
    <location>
        <begin position="89"/>
        <end position="98"/>
    </location>
</feature>
<feature type="domain" description="FRAS1-related extracellular matrix protein N-terminal" evidence="2">
    <location>
        <begin position="8"/>
        <end position="158"/>
    </location>
</feature>
<dbReference type="EMBL" id="KV936132">
    <property type="protein sequence ID" value="PIO28947.1"/>
    <property type="molecule type" value="Genomic_DNA"/>
</dbReference>
<accession>A0A2G9RM54</accession>
<dbReference type="Proteomes" id="UP000228934">
    <property type="component" value="Unassembled WGS sequence"/>
</dbReference>
<evidence type="ECO:0000313" key="3">
    <source>
        <dbReference type="EMBL" id="PIO28947.1"/>
    </source>
</evidence>
<feature type="region of interest" description="Disordered" evidence="1">
    <location>
        <begin position="83"/>
        <end position="103"/>
    </location>
</feature>
<dbReference type="GO" id="GO:0009653">
    <property type="term" value="P:anatomical structure morphogenesis"/>
    <property type="evidence" value="ECO:0007669"/>
    <property type="project" value="TreeGrafter"/>
</dbReference>
<gene>
    <name evidence="3" type="ORF">AB205_0209920</name>
</gene>